<feature type="binding site" evidence="6">
    <location>
        <position position="340"/>
    </location>
    <ligand>
        <name>S-adenosyl-L-methionine</name>
        <dbReference type="ChEBI" id="CHEBI:59789"/>
    </ligand>
</feature>
<dbReference type="InterPro" id="IPR010280">
    <property type="entry name" value="U5_MeTrfase_fam"/>
</dbReference>
<dbReference type="GO" id="GO:0070041">
    <property type="term" value="F:rRNA (uridine-C5-)-methyltransferase activity"/>
    <property type="evidence" value="ECO:0007669"/>
    <property type="project" value="UniProtKB-ARBA"/>
</dbReference>
<dbReference type="SUPFAM" id="SSF53335">
    <property type="entry name" value="S-adenosyl-L-methionine-dependent methyltransferases"/>
    <property type="match status" value="1"/>
</dbReference>
<keyword evidence="4 6" id="KW-0949">S-adenosyl-L-methionine</keyword>
<proteinExistence type="inferred from homology"/>
<comment type="similarity">
    <text evidence="6">Belongs to the class I-like SAM-binding methyltransferase superfamily. RNA M5U methyltransferase family.</text>
</comment>
<dbReference type="PROSITE" id="PS51687">
    <property type="entry name" value="SAM_MT_RNA_M5U"/>
    <property type="match status" value="1"/>
</dbReference>
<dbReference type="Gene3D" id="3.40.50.150">
    <property type="entry name" value="Vaccinia Virus protein VP39"/>
    <property type="match status" value="1"/>
</dbReference>
<dbReference type="SUPFAM" id="SSF50249">
    <property type="entry name" value="Nucleic acid-binding proteins"/>
    <property type="match status" value="1"/>
</dbReference>
<feature type="active site" evidence="7">
    <location>
        <position position="415"/>
    </location>
</feature>
<dbReference type="PANTHER" id="PTHR11061:SF30">
    <property type="entry name" value="TRNA (URACIL(54)-C(5))-METHYLTRANSFERASE"/>
    <property type="match status" value="1"/>
</dbReference>
<organism evidence="9 10">
    <name type="scientific">Virgibacillus dokdonensis</name>
    <dbReference type="NCBI Taxonomy" id="302167"/>
    <lineage>
        <taxon>Bacteria</taxon>
        <taxon>Bacillati</taxon>
        <taxon>Bacillota</taxon>
        <taxon>Bacilli</taxon>
        <taxon>Bacillales</taxon>
        <taxon>Bacillaceae</taxon>
        <taxon>Virgibacillus</taxon>
    </lineage>
</organism>
<dbReference type="PROSITE" id="PS01230">
    <property type="entry name" value="TRMA_1"/>
    <property type="match status" value="1"/>
</dbReference>
<dbReference type="GO" id="GO:0051539">
    <property type="term" value="F:4 iron, 4 sulfur cluster binding"/>
    <property type="evidence" value="ECO:0007669"/>
    <property type="project" value="UniProtKB-KW"/>
</dbReference>
<dbReference type="InterPro" id="IPR030390">
    <property type="entry name" value="MeTrfase_TrmA_AS"/>
</dbReference>
<keyword evidence="3 6" id="KW-0808">Transferase</keyword>
<evidence type="ECO:0000256" key="3">
    <source>
        <dbReference type="ARBA" id="ARBA00022679"/>
    </source>
</evidence>
<gene>
    <name evidence="9" type="ORF">CAI16_12490</name>
</gene>
<dbReference type="Pfam" id="PF01938">
    <property type="entry name" value="TRAM"/>
    <property type="match status" value="1"/>
</dbReference>
<dbReference type="Gene3D" id="2.40.50.1070">
    <property type="match status" value="1"/>
</dbReference>
<keyword evidence="1" id="KW-0479">Metal-binding</keyword>
<evidence type="ECO:0000256" key="4">
    <source>
        <dbReference type="ARBA" id="ARBA00022691"/>
    </source>
</evidence>
<dbReference type="EMBL" id="NFZX01000026">
    <property type="protein sequence ID" value="RFA34201.1"/>
    <property type="molecule type" value="Genomic_DNA"/>
</dbReference>
<keyword evidence="5" id="KW-0411">Iron-sulfur</keyword>
<sequence length="461" mass="51880">MAKKAVPVKKNETLTLTFEDLTHEGNGVAKVNGYPLFVPYGLPGEKALVKVVKANKNFGFGKILEVKQASAERVEAPCNVYYKCGGCQLQHMSYSLQLEMKRNQVKNVMRKIAHMDHVPVHPTLGMADPWRYRNKVQIPVGEKEGAIITGFYQKRSHRIIDDMDTCVIQDEVNDRMVEAVRRIASQLGISAYDESTHRGVLRHIMVRTGRETKDTMIVLITRTENLPHQDELIQALTETYPHVKSIIHNVNKEKTNVIFGKKSKIIWGDAYIYDTIGDIRFAISAKSFYQVNPPQTKVLYEKALEYAKLSSSDVVIDAYCGIGTISLFLAQQAKKVYGIEVVPEAISDAKRNAELNGITNVEFVVGEAEKVMPWWKAQGLRPDVIIVDPPRKGCDEAFLKAMIEMEPKRIVYVSCNPSTLARDLNILDAGGYETKEVQPVDMFPQTNHVECVAVLQREVSN</sequence>
<dbReference type="GO" id="GO:0070475">
    <property type="term" value="P:rRNA base methylation"/>
    <property type="evidence" value="ECO:0007669"/>
    <property type="project" value="TreeGrafter"/>
</dbReference>
<name>A0A3E0WPW3_9BACI</name>
<feature type="binding site" evidence="6">
    <location>
        <position position="319"/>
    </location>
    <ligand>
        <name>S-adenosyl-L-methionine</name>
        <dbReference type="ChEBI" id="CHEBI:59789"/>
    </ligand>
</feature>
<dbReference type="PROSITE" id="PS50926">
    <property type="entry name" value="TRAM"/>
    <property type="match status" value="1"/>
</dbReference>
<accession>A0A3E0WPW3</accession>
<dbReference type="FunFam" id="2.40.50.1070:FF:000003">
    <property type="entry name" value="23S rRNA (Uracil-5-)-methyltransferase RumA"/>
    <property type="match status" value="1"/>
</dbReference>
<dbReference type="InterPro" id="IPR030391">
    <property type="entry name" value="MeTrfase_TrmA_CS"/>
</dbReference>
<dbReference type="Pfam" id="PF05958">
    <property type="entry name" value="tRNA_U5-meth_tr"/>
    <property type="match status" value="1"/>
</dbReference>
<evidence type="ECO:0000256" key="5">
    <source>
        <dbReference type="ARBA" id="ARBA00023014"/>
    </source>
</evidence>
<dbReference type="RefSeq" id="WP_116278652.1">
    <property type="nucleotide sequence ID" value="NZ_NFZX01000026.1"/>
</dbReference>
<dbReference type="PROSITE" id="PS01231">
    <property type="entry name" value="TRMA_2"/>
    <property type="match status" value="1"/>
</dbReference>
<evidence type="ECO:0000259" key="8">
    <source>
        <dbReference type="PROSITE" id="PS50926"/>
    </source>
</evidence>
<evidence type="ECO:0000313" key="10">
    <source>
        <dbReference type="Proteomes" id="UP000256488"/>
    </source>
</evidence>
<reference evidence="9 10" key="1">
    <citation type="submission" date="2017-05" db="EMBL/GenBank/DDBJ databases">
        <title>Virgibacillus sp. AK90 isolated from a saltern of Kakinada, India.</title>
        <authorList>
            <person name="Gupta V."/>
            <person name="Sidhu C."/>
            <person name="Korpole S."/>
            <person name="Pinnaka A.K."/>
        </authorList>
    </citation>
    <scope>NUCLEOTIDE SEQUENCE [LARGE SCALE GENOMIC DNA]</scope>
    <source>
        <strain evidence="9 10">AK90</strain>
    </source>
</reference>
<dbReference type="NCBIfam" id="TIGR00479">
    <property type="entry name" value="rumA"/>
    <property type="match status" value="1"/>
</dbReference>
<dbReference type="AlphaFoldDB" id="A0A3E0WPW3"/>
<feature type="binding site" evidence="6">
    <location>
        <position position="290"/>
    </location>
    <ligand>
        <name>S-adenosyl-L-methionine</name>
        <dbReference type="ChEBI" id="CHEBI:59789"/>
    </ligand>
</feature>
<protein>
    <submittedName>
        <fullName evidence="9">23S rRNA (Uracil(1939)-C(5))-methyltransferase RlmD</fullName>
    </submittedName>
</protein>
<dbReference type="Gene3D" id="2.40.50.140">
    <property type="entry name" value="Nucleic acid-binding proteins"/>
    <property type="match status" value="1"/>
</dbReference>
<keyword evidence="1" id="KW-0408">Iron</keyword>
<dbReference type="CDD" id="cd02440">
    <property type="entry name" value="AdoMet_MTases"/>
    <property type="match status" value="1"/>
</dbReference>
<keyword evidence="2 6" id="KW-0489">Methyltransferase</keyword>
<evidence type="ECO:0000256" key="7">
    <source>
        <dbReference type="PROSITE-ProRule" id="PRU10015"/>
    </source>
</evidence>
<evidence type="ECO:0000313" key="9">
    <source>
        <dbReference type="EMBL" id="RFA34201.1"/>
    </source>
</evidence>
<comment type="caution">
    <text evidence="9">The sequence shown here is derived from an EMBL/GenBank/DDBJ whole genome shotgun (WGS) entry which is preliminary data.</text>
</comment>
<dbReference type="FunFam" id="3.40.50.150:FF:000009">
    <property type="entry name" value="23S rRNA (Uracil(1939)-C(5))-methyltransferase RlmD"/>
    <property type="match status" value="1"/>
</dbReference>
<dbReference type="FunFam" id="2.40.50.140:FF:000097">
    <property type="entry name" value="23S rRNA (uracil(1939)-C(5))-methyltransferase RlmD"/>
    <property type="match status" value="1"/>
</dbReference>
<evidence type="ECO:0000256" key="2">
    <source>
        <dbReference type="ARBA" id="ARBA00022603"/>
    </source>
</evidence>
<dbReference type="InterPro" id="IPR029063">
    <property type="entry name" value="SAM-dependent_MTases_sf"/>
</dbReference>
<dbReference type="InterPro" id="IPR012340">
    <property type="entry name" value="NA-bd_OB-fold"/>
</dbReference>
<dbReference type="PANTHER" id="PTHR11061">
    <property type="entry name" value="RNA M5U METHYLTRANSFERASE"/>
    <property type="match status" value="1"/>
</dbReference>
<feature type="active site" description="Nucleophile" evidence="6">
    <location>
        <position position="415"/>
    </location>
</feature>
<dbReference type="Proteomes" id="UP000256488">
    <property type="component" value="Unassembled WGS sequence"/>
</dbReference>
<dbReference type="InterPro" id="IPR002792">
    <property type="entry name" value="TRAM_dom"/>
</dbReference>
<keyword evidence="1" id="KW-0004">4Fe-4S</keyword>
<feature type="binding site" evidence="6">
    <location>
        <position position="388"/>
    </location>
    <ligand>
        <name>S-adenosyl-L-methionine</name>
        <dbReference type="ChEBI" id="CHEBI:59789"/>
    </ligand>
</feature>
<evidence type="ECO:0000256" key="1">
    <source>
        <dbReference type="ARBA" id="ARBA00022485"/>
    </source>
</evidence>
<evidence type="ECO:0000256" key="6">
    <source>
        <dbReference type="PROSITE-ProRule" id="PRU01024"/>
    </source>
</evidence>
<feature type="domain" description="TRAM" evidence="8">
    <location>
        <begin position="7"/>
        <end position="65"/>
    </location>
</feature>